<dbReference type="Proteomes" id="UP001595767">
    <property type="component" value="Unassembled WGS sequence"/>
</dbReference>
<reference evidence="2" key="1">
    <citation type="journal article" date="2019" name="Int. J. Syst. Evol. Microbiol.">
        <title>The Global Catalogue of Microorganisms (GCM) 10K type strain sequencing project: providing services to taxonomists for standard genome sequencing and annotation.</title>
        <authorList>
            <consortium name="The Broad Institute Genomics Platform"/>
            <consortium name="The Broad Institute Genome Sequencing Center for Infectious Disease"/>
            <person name="Wu L."/>
            <person name="Ma J."/>
        </authorList>
    </citation>
    <scope>NUCLEOTIDE SEQUENCE [LARGE SCALE GENOMIC DNA]</scope>
    <source>
        <strain evidence="2">CGMCC 4.7204</strain>
    </source>
</reference>
<evidence type="ECO:0000313" key="1">
    <source>
        <dbReference type="EMBL" id="MFC4127219.1"/>
    </source>
</evidence>
<evidence type="ECO:0000313" key="2">
    <source>
        <dbReference type="Proteomes" id="UP001595767"/>
    </source>
</evidence>
<sequence length="116" mass="13016">MHGKRRYFTQADAELVLGALHTSRDPRRREVRSYLCSTCHGWHLTSTTIEQYTAARTARRAPITLAVPETRDPIPTPAELAARLGAHPAPATPAATGRLLTALTRLRRRLARLRKR</sequence>
<dbReference type="RefSeq" id="WP_378552472.1">
    <property type="nucleotide sequence ID" value="NZ_JBHSBA010000012.1"/>
</dbReference>
<comment type="caution">
    <text evidence="1">The sequence shown here is derived from an EMBL/GenBank/DDBJ whole genome shotgun (WGS) entry which is preliminary data.</text>
</comment>
<protein>
    <recommendedName>
        <fullName evidence="3">Zinc finger protein</fullName>
    </recommendedName>
</protein>
<organism evidence="1 2">
    <name type="scientific">Nocardia rhizosphaerae</name>
    <dbReference type="NCBI Taxonomy" id="1691571"/>
    <lineage>
        <taxon>Bacteria</taxon>
        <taxon>Bacillati</taxon>
        <taxon>Actinomycetota</taxon>
        <taxon>Actinomycetes</taxon>
        <taxon>Mycobacteriales</taxon>
        <taxon>Nocardiaceae</taxon>
        <taxon>Nocardia</taxon>
    </lineage>
</organism>
<accession>A0ABV8L8L1</accession>
<keyword evidence="2" id="KW-1185">Reference proteome</keyword>
<name>A0ABV8L8L1_9NOCA</name>
<proteinExistence type="predicted"/>
<evidence type="ECO:0008006" key="3">
    <source>
        <dbReference type="Google" id="ProtNLM"/>
    </source>
</evidence>
<dbReference type="EMBL" id="JBHSBA010000012">
    <property type="protein sequence ID" value="MFC4127219.1"/>
    <property type="molecule type" value="Genomic_DNA"/>
</dbReference>
<gene>
    <name evidence="1" type="ORF">ACFOW8_20000</name>
</gene>